<evidence type="ECO:0000313" key="2">
    <source>
        <dbReference type="Proteomes" id="UP000017127"/>
    </source>
</evidence>
<dbReference type="RefSeq" id="WP_023065090.1">
    <property type="nucleotide sequence ID" value="NZ_AUZM01000008.1"/>
</dbReference>
<dbReference type="Proteomes" id="UP000017127">
    <property type="component" value="Unassembled WGS sequence"/>
</dbReference>
<dbReference type="AlphaFoldDB" id="U7QLA5"/>
<comment type="caution">
    <text evidence="1">The sequence shown here is derived from an EMBL/GenBank/DDBJ whole genome shotgun (WGS) entry which is preliminary data.</text>
</comment>
<name>U7QLA5_9CYAN</name>
<sequence length="78" mass="8450">MAIADNATAMDGDCFPDNNKYITSKSQKATVLSGQVQPRLMSIIDHFDQPPPPTVLISVIDHLINPLKRVMGFVGVGL</sequence>
<organism evidence="1 2">
    <name type="scientific">Lyngbya aestuarii BL J</name>
    <dbReference type="NCBI Taxonomy" id="1348334"/>
    <lineage>
        <taxon>Bacteria</taxon>
        <taxon>Bacillati</taxon>
        <taxon>Cyanobacteriota</taxon>
        <taxon>Cyanophyceae</taxon>
        <taxon>Oscillatoriophycideae</taxon>
        <taxon>Oscillatoriales</taxon>
        <taxon>Microcoleaceae</taxon>
        <taxon>Lyngbya</taxon>
    </lineage>
</organism>
<proteinExistence type="predicted"/>
<reference evidence="1 2" key="1">
    <citation type="journal article" date="2013" name="Front. Microbiol.">
        <title>Comparative genomic analyses of the cyanobacterium, Lyngbya aestuarii BL J, a powerful hydrogen producer.</title>
        <authorList>
            <person name="Kothari A."/>
            <person name="Vaughn M."/>
            <person name="Garcia-Pichel F."/>
        </authorList>
    </citation>
    <scope>NUCLEOTIDE SEQUENCE [LARGE SCALE GENOMIC DNA]</scope>
    <source>
        <strain evidence="1 2">BL J</strain>
    </source>
</reference>
<gene>
    <name evidence="1" type="ORF">M595_1329</name>
</gene>
<protein>
    <submittedName>
        <fullName evidence="1">Putative excinuclease ABC subunit C</fullName>
    </submittedName>
</protein>
<accession>U7QLA5</accession>
<keyword evidence="2" id="KW-1185">Reference proteome</keyword>
<evidence type="ECO:0000313" key="1">
    <source>
        <dbReference type="EMBL" id="ERT08744.1"/>
    </source>
</evidence>
<dbReference type="EMBL" id="AUZM01000008">
    <property type="protein sequence ID" value="ERT08744.1"/>
    <property type="molecule type" value="Genomic_DNA"/>
</dbReference>